<dbReference type="Pfam" id="PF01339">
    <property type="entry name" value="CheB_methylest"/>
    <property type="match status" value="1"/>
</dbReference>
<feature type="active site" evidence="4">
    <location>
        <position position="134"/>
    </location>
</feature>
<dbReference type="RefSeq" id="WP_381505493.1">
    <property type="nucleotide sequence ID" value="NZ_JBHUOM010000023.1"/>
</dbReference>
<feature type="active site" evidence="4">
    <location>
        <position position="15"/>
    </location>
</feature>
<evidence type="ECO:0000313" key="7">
    <source>
        <dbReference type="Proteomes" id="UP001597512"/>
    </source>
</evidence>
<evidence type="ECO:0000256" key="1">
    <source>
        <dbReference type="ARBA" id="ARBA00022801"/>
    </source>
</evidence>
<keyword evidence="1 4" id="KW-0378">Hydrolase</keyword>
<dbReference type="PANTHER" id="PTHR42872">
    <property type="entry name" value="PROTEIN-GLUTAMATE METHYLESTERASE/PROTEIN-GLUTAMINE GLUTAMINASE"/>
    <property type="match status" value="1"/>
</dbReference>
<evidence type="ECO:0000256" key="4">
    <source>
        <dbReference type="PROSITE-ProRule" id="PRU00050"/>
    </source>
</evidence>
<dbReference type="PANTHER" id="PTHR42872:SF6">
    <property type="entry name" value="PROTEIN-GLUTAMATE METHYLESTERASE_PROTEIN-GLUTAMINE GLUTAMINASE"/>
    <property type="match status" value="1"/>
</dbReference>
<sequence length="197" mass="21502">MPTKKKFFIVAIGVSAGGQEPLWHFFEQIPPDSGIAFIVIQHLNRDFVSIADKLLAKHTNMPVQWATNNQPVRPNCVYMLPINKMMTIENGSLHLQDRHVESRSNWAVDIFFNSLAKGEKAHAIGIVLSGAGSDGSLGAIHIHDEKGTVMVQDPQTAQFASMPASAILKDHPSEILSPQRLAHALLDFVASKASTSS</sequence>
<dbReference type="Gene3D" id="3.40.50.180">
    <property type="entry name" value="Methylesterase CheB, C-terminal domain"/>
    <property type="match status" value="1"/>
</dbReference>
<keyword evidence="7" id="KW-1185">Reference proteome</keyword>
<feature type="active site" evidence="4">
    <location>
        <position position="42"/>
    </location>
</feature>
<dbReference type="CDD" id="cd16434">
    <property type="entry name" value="CheB-CheR_fusion"/>
    <property type="match status" value="1"/>
</dbReference>
<keyword evidence="4" id="KW-0145">Chemotaxis</keyword>
<feature type="domain" description="CheB-type methylesterase" evidence="5">
    <location>
        <begin position="9"/>
        <end position="192"/>
    </location>
</feature>
<dbReference type="InterPro" id="IPR000673">
    <property type="entry name" value="Sig_transdc_resp-reg_Me-estase"/>
</dbReference>
<accession>A0ABW6AQY9</accession>
<dbReference type="InterPro" id="IPR035909">
    <property type="entry name" value="CheB_C"/>
</dbReference>
<comment type="catalytic activity">
    <reaction evidence="3">
        <text>[protein]-L-glutamate 5-O-methyl ester + H2O = L-glutamyl-[protein] + methanol + H(+)</text>
        <dbReference type="Rhea" id="RHEA:23236"/>
        <dbReference type="Rhea" id="RHEA-COMP:10208"/>
        <dbReference type="Rhea" id="RHEA-COMP:10311"/>
        <dbReference type="ChEBI" id="CHEBI:15377"/>
        <dbReference type="ChEBI" id="CHEBI:15378"/>
        <dbReference type="ChEBI" id="CHEBI:17790"/>
        <dbReference type="ChEBI" id="CHEBI:29973"/>
        <dbReference type="ChEBI" id="CHEBI:82795"/>
        <dbReference type="EC" id="3.1.1.61"/>
    </reaction>
</comment>
<dbReference type="Proteomes" id="UP001597512">
    <property type="component" value="Unassembled WGS sequence"/>
</dbReference>
<protein>
    <recommendedName>
        <fullName evidence="2">protein-glutamate methylesterase</fullName>
        <ecNumber evidence="2">3.1.1.61</ecNumber>
    </recommendedName>
</protein>
<dbReference type="EC" id="3.1.1.61" evidence="2"/>
<evidence type="ECO:0000256" key="2">
    <source>
        <dbReference type="ARBA" id="ARBA00039140"/>
    </source>
</evidence>
<dbReference type="EMBL" id="JBHUOM010000023">
    <property type="protein sequence ID" value="MFD2936578.1"/>
    <property type="molecule type" value="Genomic_DNA"/>
</dbReference>
<proteinExistence type="predicted"/>
<name>A0ABW6AQY9_9BACT</name>
<comment type="caution">
    <text evidence="6">The sequence shown here is derived from an EMBL/GenBank/DDBJ whole genome shotgun (WGS) entry which is preliminary data.</text>
</comment>
<evidence type="ECO:0000313" key="6">
    <source>
        <dbReference type="EMBL" id="MFD2936578.1"/>
    </source>
</evidence>
<dbReference type="PROSITE" id="PS50122">
    <property type="entry name" value="CHEB"/>
    <property type="match status" value="1"/>
</dbReference>
<dbReference type="SUPFAM" id="SSF52738">
    <property type="entry name" value="Methylesterase CheB, C-terminal domain"/>
    <property type="match status" value="1"/>
</dbReference>
<evidence type="ECO:0000256" key="3">
    <source>
        <dbReference type="ARBA" id="ARBA00048267"/>
    </source>
</evidence>
<evidence type="ECO:0000259" key="5">
    <source>
        <dbReference type="PROSITE" id="PS50122"/>
    </source>
</evidence>
<reference evidence="7" key="1">
    <citation type="journal article" date="2019" name="Int. J. Syst. Evol. Microbiol.">
        <title>The Global Catalogue of Microorganisms (GCM) 10K type strain sequencing project: providing services to taxonomists for standard genome sequencing and annotation.</title>
        <authorList>
            <consortium name="The Broad Institute Genomics Platform"/>
            <consortium name="The Broad Institute Genome Sequencing Center for Infectious Disease"/>
            <person name="Wu L."/>
            <person name="Ma J."/>
        </authorList>
    </citation>
    <scope>NUCLEOTIDE SEQUENCE [LARGE SCALE GENOMIC DNA]</scope>
    <source>
        <strain evidence="7">KCTC 52490</strain>
    </source>
</reference>
<gene>
    <name evidence="6" type="ORF">ACFS25_22540</name>
</gene>
<organism evidence="6 7">
    <name type="scientific">Spirosoma flavum</name>
    <dbReference type="NCBI Taxonomy" id="2048557"/>
    <lineage>
        <taxon>Bacteria</taxon>
        <taxon>Pseudomonadati</taxon>
        <taxon>Bacteroidota</taxon>
        <taxon>Cytophagia</taxon>
        <taxon>Cytophagales</taxon>
        <taxon>Cytophagaceae</taxon>
        <taxon>Spirosoma</taxon>
    </lineage>
</organism>